<feature type="domain" description="Carbamoyl-phosphate synthase small subunit N-terminal" evidence="1">
    <location>
        <begin position="2"/>
        <end position="43"/>
    </location>
</feature>
<dbReference type="RefSeq" id="WP_306552452.1">
    <property type="nucleotide sequence ID" value="NZ_JAPAHU010000492.1"/>
</dbReference>
<evidence type="ECO:0000313" key="2">
    <source>
        <dbReference type="EMBL" id="MCW1043394.1"/>
    </source>
</evidence>
<dbReference type="InterPro" id="IPR002474">
    <property type="entry name" value="CarbamoylP_synth_ssu_N"/>
</dbReference>
<sequence>MTKRLLVLEDGTVFEGKAFGADIDVTGEIVFNTGMTGYQESIT</sequence>
<dbReference type="InterPro" id="IPR036480">
    <property type="entry name" value="CarbP_synth_ssu_N_sf"/>
</dbReference>
<dbReference type="SMART" id="SM01097">
    <property type="entry name" value="CPSase_sm_chain"/>
    <property type="match status" value="1"/>
</dbReference>
<accession>A0ABT3ED83</accession>
<evidence type="ECO:0000259" key="1">
    <source>
        <dbReference type="SMART" id="SM01097"/>
    </source>
</evidence>
<gene>
    <name evidence="2" type="ORF">OJ597_13535</name>
</gene>
<protein>
    <submittedName>
        <fullName evidence="2">Carbamoyl phosphate synthase small subunit</fullName>
    </submittedName>
</protein>
<dbReference type="Pfam" id="PF00988">
    <property type="entry name" value="CPSase_sm_chain"/>
    <property type="match status" value="1"/>
</dbReference>
<organism evidence="2 3">
    <name type="scientific">Streptococcus anginosus</name>
    <dbReference type="NCBI Taxonomy" id="1328"/>
    <lineage>
        <taxon>Bacteria</taxon>
        <taxon>Bacillati</taxon>
        <taxon>Bacillota</taxon>
        <taxon>Bacilli</taxon>
        <taxon>Lactobacillales</taxon>
        <taxon>Streptococcaceae</taxon>
        <taxon>Streptococcus</taxon>
        <taxon>Streptococcus anginosus group</taxon>
    </lineage>
</organism>
<feature type="non-terminal residue" evidence="2">
    <location>
        <position position="43"/>
    </location>
</feature>
<dbReference type="SUPFAM" id="SSF52021">
    <property type="entry name" value="Carbamoyl phosphate synthetase, small subunit N-terminal domain"/>
    <property type="match status" value="1"/>
</dbReference>
<keyword evidence="3" id="KW-1185">Reference proteome</keyword>
<proteinExistence type="predicted"/>
<evidence type="ECO:0000313" key="3">
    <source>
        <dbReference type="Proteomes" id="UP001526076"/>
    </source>
</evidence>
<dbReference type="Proteomes" id="UP001526076">
    <property type="component" value="Unassembled WGS sequence"/>
</dbReference>
<name>A0ABT3ED83_STRAP</name>
<reference evidence="2 3" key="1">
    <citation type="submission" date="2022-10" db="EMBL/GenBank/DDBJ databases">
        <title>Comparative genomic study of S. anginosus.</title>
        <authorList>
            <person name="Prasad A."/>
            <person name="Ene A."/>
            <person name="Jablonska S."/>
            <person name="Du J."/>
            <person name="Wolfe A.J."/>
            <person name="Putonti C."/>
        </authorList>
    </citation>
    <scope>NUCLEOTIDE SEQUENCE [LARGE SCALE GENOMIC DNA]</scope>
    <source>
        <strain evidence="2 3">UMB9231</strain>
    </source>
</reference>
<dbReference type="Gene3D" id="3.50.30.20">
    <property type="entry name" value="Carbamoyl-phosphate synthase small subunit, N-terminal domain"/>
    <property type="match status" value="1"/>
</dbReference>
<comment type="caution">
    <text evidence="2">The sequence shown here is derived from an EMBL/GenBank/DDBJ whole genome shotgun (WGS) entry which is preliminary data.</text>
</comment>
<dbReference type="EMBL" id="JAPAHU010000492">
    <property type="protein sequence ID" value="MCW1043394.1"/>
    <property type="molecule type" value="Genomic_DNA"/>
</dbReference>